<dbReference type="PANTHER" id="PTHR43095">
    <property type="entry name" value="SUGAR KINASE"/>
    <property type="match status" value="1"/>
</dbReference>
<evidence type="ECO:0000259" key="5">
    <source>
        <dbReference type="Pfam" id="PF00370"/>
    </source>
</evidence>
<evidence type="ECO:0000259" key="6">
    <source>
        <dbReference type="Pfam" id="PF02782"/>
    </source>
</evidence>
<feature type="domain" description="Carbohydrate kinase FGGY C-terminal" evidence="6">
    <location>
        <begin position="287"/>
        <end position="442"/>
    </location>
</feature>
<dbReference type="InterPro" id="IPR000577">
    <property type="entry name" value="Carb_kinase_FGGY"/>
</dbReference>
<dbReference type="InterPro" id="IPR018485">
    <property type="entry name" value="FGGY_C"/>
</dbReference>
<protein>
    <submittedName>
        <fullName evidence="7">Carbohydrate kinase</fullName>
    </submittedName>
</protein>
<dbReference type="CDD" id="cd07773">
    <property type="entry name" value="ASKHA_NBD_FGGY_FK"/>
    <property type="match status" value="1"/>
</dbReference>
<dbReference type="Gene3D" id="3.30.420.40">
    <property type="match status" value="2"/>
</dbReference>
<evidence type="ECO:0000256" key="1">
    <source>
        <dbReference type="ARBA" id="ARBA00009156"/>
    </source>
</evidence>
<dbReference type="InterPro" id="IPR018483">
    <property type="entry name" value="Carb_kinase_FGGY_CS"/>
</dbReference>
<accession>A0A5Q2THN9</accession>
<keyword evidence="3 4" id="KW-0418">Kinase</keyword>
<evidence type="ECO:0000313" key="7">
    <source>
        <dbReference type="EMBL" id="QGH33647.1"/>
    </source>
</evidence>
<dbReference type="SUPFAM" id="SSF53067">
    <property type="entry name" value="Actin-like ATPase domain"/>
    <property type="match status" value="2"/>
</dbReference>
<evidence type="ECO:0000256" key="3">
    <source>
        <dbReference type="ARBA" id="ARBA00022777"/>
    </source>
</evidence>
<keyword evidence="8" id="KW-1185">Reference proteome</keyword>
<dbReference type="InterPro" id="IPR043129">
    <property type="entry name" value="ATPase_NBD"/>
</dbReference>
<comment type="similarity">
    <text evidence="1 4">Belongs to the FGGY kinase family.</text>
</comment>
<dbReference type="GO" id="GO:0016773">
    <property type="term" value="F:phosphotransferase activity, alcohol group as acceptor"/>
    <property type="evidence" value="ECO:0007669"/>
    <property type="project" value="InterPro"/>
</dbReference>
<dbReference type="PIRSF" id="PIRSF000538">
    <property type="entry name" value="GlpK"/>
    <property type="match status" value="1"/>
</dbReference>
<dbReference type="GO" id="GO:0016301">
    <property type="term" value="F:kinase activity"/>
    <property type="evidence" value="ECO:0007669"/>
    <property type="project" value="UniProtKB-KW"/>
</dbReference>
<dbReference type="AlphaFoldDB" id="A0A5Q2THN9"/>
<dbReference type="RefSeq" id="WP_153790656.1">
    <property type="nucleotide sequence ID" value="NZ_CP045915.1"/>
</dbReference>
<dbReference type="Proteomes" id="UP000339690">
    <property type="component" value="Chromosome"/>
</dbReference>
<name>A0A5Q2THN9_9BACI</name>
<dbReference type="InterPro" id="IPR018484">
    <property type="entry name" value="FGGY_N"/>
</dbReference>
<dbReference type="EMBL" id="CP045915">
    <property type="protein sequence ID" value="QGH33647.1"/>
    <property type="molecule type" value="Genomic_DNA"/>
</dbReference>
<dbReference type="Pfam" id="PF00370">
    <property type="entry name" value="FGGY_N"/>
    <property type="match status" value="1"/>
</dbReference>
<evidence type="ECO:0000256" key="4">
    <source>
        <dbReference type="RuleBase" id="RU003733"/>
    </source>
</evidence>
<reference evidence="7 8" key="1">
    <citation type="submission" date="2019-11" db="EMBL/GenBank/DDBJ databases">
        <title>Gracilibacillus salitolerans sp. nov., a moderate halophile isolated from a saline soil in northwest China.</title>
        <authorList>
            <person name="Gan L."/>
        </authorList>
    </citation>
    <scope>NUCLEOTIDE SEQUENCE [LARGE SCALE GENOMIC DNA]</scope>
    <source>
        <strain evidence="7 8">SCU50</strain>
    </source>
</reference>
<dbReference type="Pfam" id="PF02782">
    <property type="entry name" value="FGGY_C"/>
    <property type="match status" value="1"/>
</dbReference>
<evidence type="ECO:0000256" key="2">
    <source>
        <dbReference type="ARBA" id="ARBA00022679"/>
    </source>
</evidence>
<evidence type="ECO:0000313" key="8">
    <source>
        <dbReference type="Proteomes" id="UP000339690"/>
    </source>
</evidence>
<dbReference type="PANTHER" id="PTHR43095:SF5">
    <property type="entry name" value="XYLULOSE KINASE"/>
    <property type="match status" value="1"/>
</dbReference>
<proteinExistence type="inferred from homology"/>
<sequence>MSLLGIDIGTTNLKVGLFNRDGNLIDVRTAPNRVYYDKHSFPYYEPAVLVESVIGLIKELQEQSTHEIETIGITSMAESGLLVNQETGEYISPILPWFDRRTNKIADQLRLEIDEIDRFKKTGIKHSYKHGLAKILWLKEAGYQIKKGVKWLSTADLIAFHLTKVVATDYTLAARTYVYRIDTKEWDESFIQKCGLDKELFPEVKASYEPVGEVSEGFDDYGIKEGTPVIVAGHDHVCAALAVGVVTPQVVLDSIGTAETLVGSVAERTITEEDYRSGLNFGVHVLPNRLFWMGAIQSSGGSIEWLRNLLADDKLSYDRLLYLLEGVDHQPTGILYFPYITGSGVPMPDTDVNGAFIGLKASHSKEDVIKAVLEGLSYEFEWMRNTVEKILSTKLDQITSVGGGTKNRHWMQLKSNVSNCPITIPEINEATLMGAAMLAGLAKGIYQDEADMLDVIDQIKKEEIQPNSSLYKKYKNVYQNGYLKLQDPIRQIYTNNE</sequence>
<feature type="domain" description="Carbohydrate kinase FGGY N-terminal" evidence="5">
    <location>
        <begin position="3"/>
        <end position="241"/>
    </location>
</feature>
<dbReference type="PROSITE" id="PS00445">
    <property type="entry name" value="FGGY_KINASES_2"/>
    <property type="match status" value="1"/>
</dbReference>
<gene>
    <name evidence="7" type="ORF">GI584_06275</name>
</gene>
<dbReference type="GO" id="GO:0005975">
    <property type="term" value="P:carbohydrate metabolic process"/>
    <property type="evidence" value="ECO:0007669"/>
    <property type="project" value="InterPro"/>
</dbReference>
<dbReference type="KEGG" id="grc:GI584_06275"/>
<keyword evidence="2 4" id="KW-0808">Transferase</keyword>
<organism evidence="7 8">
    <name type="scientific">Gracilibacillus salitolerans</name>
    <dbReference type="NCBI Taxonomy" id="2663022"/>
    <lineage>
        <taxon>Bacteria</taxon>
        <taxon>Bacillati</taxon>
        <taxon>Bacillota</taxon>
        <taxon>Bacilli</taxon>
        <taxon>Bacillales</taxon>
        <taxon>Bacillaceae</taxon>
        <taxon>Gracilibacillus</taxon>
    </lineage>
</organism>
<dbReference type="InterPro" id="IPR050406">
    <property type="entry name" value="FGGY_Carb_Kinase"/>
</dbReference>